<protein>
    <recommendedName>
        <fullName evidence="8">ATPase synthesis protein 25</fullName>
    </recommendedName>
</protein>
<accession>A0A9P8LHU7</accession>
<dbReference type="PANTHER" id="PTHR28087:SF1">
    <property type="entry name" value="ATPASE SYNTHESIS PROTEIN 25, MITOCHONDRIAL"/>
    <property type="match status" value="1"/>
</dbReference>
<comment type="function">
    <text evidence="1">Probable mitochondrial mRNA stabilization factor.</text>
</comment>
<name>A0A9P8LHU7_9PEZI</name>
<gene>
    <name evidence="10" type="ORF">GP486_000913</name>
</gene>
<comment type="subcellular location">
    <subcellularLocation>
        <location evidence="2 8">Mitochondrion inner membrane</location>
        <topology evidence="2 8">Peripheral membrane protein</topology>
        <orientation evidence="2 8">Matrix side</orientation>
    </subcellularLocation>
</comment>
<proteinExistence type="inferred from homology"/>
<dbReference type="GO" id="GO:0005743">
    <property type="term" value="C:mitochondrial inner membrane"/>
    <property type="evidence" value="ECO:0007669"/>
    <property type="project" value="UniProtKB-SubCell"/>
</dbReference>
<comment type="function">
    <text evidence="8">Mitochondrial mRNA stabilization factor.</text>
</comment>
<reference evidence="10" key="1">
    <citation type="submission" date="2021-03" db="EMBL/GenBank/DDBJ databases">
        <title>Comparative genomics and phylogenomic investigation of the class Geoglossomycetes provide insights into ecological specialization and systematics.</title>
        <authorList>
            <person name="Melie T."/>
            <person name="Pirro S."/>
            <person name="Miller A.N."/>
            <person name="Quandt A."/>
        </authorList>
    </citation>
    <scope>NUCLEOTIDE SEQUENCE</scope>
    <source>
        <strain evidence="10">CAQ_001_2017</strain>
    </source>
</reference>
<evidence type="ECO:0000256" key="3">
    <source>
        <dbReference type="ARBA" id="ARBA00010787"/>
    </source>
</evidence>
<keyword evidence="7 8" id="KW-0472">Membrane</keyword>
<feature type="region of interest" description="Disordered" evidence="9">
    <location>
        <begin position="83"/>
        <end position="110"/>
    </location>
</feature>
<dbReference type="Gene3D" id="3.30.460.10">
    <property type="entry name" value="Beta Polymerase, domain 2"/>
    <property type="match status" value="1"/>
</dbReference>
<keyword evidence="11" id="KW-1185">Reference proteome</keyword>
<organism evidence="10 11">
    <name type="scientific">Trichoglossum hirsutum</name>
    <dbReference type="NCBI Taxonomy" id="265104"/>
    <lineage>
        <taxon>Eukaryota</taxon>
        <taxon>Fungi</taxon>
        <taxon>Dikarya</taxon>
        <taxon>Ascomycota</taxon>
        <taxon>Pezizomycotina</taxon>
        <taxon>Geoglossomycetes</taxon>
        <taxon>Geoglossales</taxon>
        <taxon>Geoglossaceae</taxon>
        <taxon>Trichoglossum</taxon>
    </lineage>
</organism>
<keyword evidence="5 8" id="KW-0809">Transit peptide</keyword>
<keyword evidence="6 8" id="KW-0496">Mitochondrion</keyword>
<dbReference type="FunFam" id="3.30.460.10:FF:000044">
    <property type="entry name" value="ATPase synthesis protein 25, mitochondrial"/>
    <property type="match status" value="1"/>
</dbReference>
<evidence type="ECO:0000256" key="5">
    <source>
        <dbReference type="ARBA" id="ARBA00022946"/>
    </source>
</evidence>
<dbReference type="AlphaFoldDB" id="A0A9P8LHU7"/>
<evidence type="ECO:0000256" key="1">
    <source>
        <dbReference type="ARBA" id="ARBA00003470"/>
    </source>
</evidence>
<dbReference type="InterPro" id="IPR040152">
    <property type="entry name" value="Atp25"/>
</dbReference>
<dbReference type="Proteomes" id="UP000750711">
    <property type="component" value="Unassembled WGS sequence"/>
</dbReference>
<dbReference type="SUPFAM" id="SSF81301">
    <property type="entry name" value="Nucleotidyltransferase"/>
    <property type="match status" value="1"/>
</dbReference>
<dbReference type="InterPro" id="IPR043519">
    <property type="entry name" value="NT_sf"/>
</dbReference>
<evidence type="ECO:0000256" key="9">
    <source>
        <dbReference type="SAM" id="MobiDB-lite"/>
    </source>
</evidence>
<dbReference type="GO" id="GO:0140053">
    <property type="term" value="P:mitochondrial gene expression"/>
    <property type="evidence" value="ECO:0007669"/>
    <property type="project" value="UniProtKB-UniRule"/>
</dbReference>
<evidence type="ECO:0000313" key="11">
    <source>
        <dbReference type="Proteomes" id="UP000750711"/>
    </source>
</evidence>
<comment type="similarity">
    <text evidence="3 8">Belongs to the ATP25 family.</text>
</comment>
<sequence>MRLSRLRSEKFRERKSAGGICDGAMVLMRGFVNASRCSPCRLAILRSFVSTVDTPSRPGLLFGVHSGVRLRSLSKSCMPQVPLAGNDAQDIRGDGQSTKADENDNSRSTSSIDTVPWYLQVETTRRAPQSISDRQQIPDPPVGSPPLLKPLLEHISVDLGLDDLKIIDLRNLDPPPALGSDLIMIIGTARSEKHLHVSADRLCRWLRSDHNLSPFADGLLGRNELKLKLKRKARRSKLLRSVGSSERDGIDDGIRTGWVCVNAGRVEGSYETHETTTVDGFVGFGTGSRGVRLVVQMLTEEKREELDLESLWGDLLDRKARRDAKTRELAERAIVSRATGNHVDMATWEKSKVPSTQTAYSQSPAAGHHALQTRRIHTSARRLTEALSNRPSAILENDVFMTTRLNGSPVPRNSLSESLMRSLASAIDVGDYHSVHRMLCNIEPLILRHSFDDGGKELLLRAHLNHLRNLPHGKALELLGDSPSAHLSSAFLFSFYQSLPTFLDQQHWQCQVELLCYGIELGHRRCTKSGLMTLFSHMCISGVDIPMATFVMILRVILNDNGVLVGPEKWSSDIQVALQVLEEMGRRGHNILTEDIFVLLLEKINCPSANDAGPDAMTAKRRLLDIIFAYDIPLTKEESLLRILPLYANQGDWTNFWLLWKGIAMRALRRTEALYALMFRSVAKTSNQAQCMHALRMGVPDMEIEEPPVLLTGDVALAAKECLVAAVPWVSEDAQKEPLVDGEWTRLWRRCEHGLSQSTH</sequence>
<dbReference type="GO" id="GO:0048255">
    <property type="term" value="P:mRNA stabilization"/>
    <property type="evidence" value="ECO:0007669"/>
    <property type="project" value="TreeGrafter"/>
</dbReference>
<evidence type="ECO:0000256" key="7">
    <source>
        <dbReference type="ARBA" id="ARBA00023136"/>
    </source>
</evidence>
<keyword evidence="4 8" id="KW-0999">Mitochondrion inner membrane</keyword>
<dbReference type="PANTHER" id="PTHR28087">
    <property type="entry name" value="ATPASE SYNTHESIS PROTEIN 25, MITOCHONDRIAL"/>
    <property type="match status" value="1"/>
</dbReference>
<evidence type="ECO:0000256" key="2">
    <source>
        <dbReference type="ARBA" id="ARBA00004443"/>
    </source>
</evidence>
<evidence type="ECO:0000256" key="8">
    <source>
        <dbReference type="RuleBase" id="RU367062"/>
    </source>
</evidence>
<dbReference type="EMBL" id="JAGHQM010000068">
    <property type="protein sequence ID" value="KAH0565694.1"/>
    <property type="molecule type" value="Genomic_DNA"/>
</dbReference>
<evidence type="ECO:0000256" key="6">
    <source>
        <dbReference type="ARBA" id="ARBA00023128"/>
    </source>
</evidence>
<feature type="compositionally biased region" description="Basic and acidic residues" evidence="9">
    <location>
        <begin position="89"/>
        <end position="105"/>
    </location>
</feature>
<evidence type="ECO:0000313" key="10">
    <source>
        <dbReference type="EMBL" id="KAH0565694.1"/>
    </source>
</evidence>
<comment type="caution">
    <text evidence="10">The sequence shown here is derived from an EMBL/GenBank/DDBJ whole genome shotgun (WGS) entry which is preliminary data.</text>
</comment>
<evidence type="ECO:0000256" key="4">
    <source>
        <dbReference type="ARBA" id="ARBA00022792"/>
    </source>
</evidence>